<name>A0A366JSP7_CYTFI</name>
<feature type="transmembrane region" description="Helical" evidence="1">
    <location>
        <begin position="35"/>
        <end position="60"/>
    </location>
</feature>
<evidence type="ECO:0000313" key="2">
    <source>
        <dbReference type="EMBL" id="RBP89965.1"/>
    </source>
</evidence>
<comment type="caution">
    <text evidence="2">The sequence shown here is derived from an EMBL/GenBank/DDBJ whole genome shotgun (WGS) entry which is preliminary data.</text>
</comment>
<reference evidence="2 3" key="1">
    <citation type="submission" date="2018-06" db="EMBL/GenBank/DDBJ databases">
        <title>Freshwater and sediment microbial communities from various areas in North America, analyzing microbe dynamics in response to fracking.</title>
        <authorList>
            <person name="Lamendella R."/>
        </authorList>
    </citation>
    <scope>NUCLEOTIDE SEQUENCE [LARGE SCALE GENOMIC DNA]</scope>
    <source>
        <strain evidence="2 3">14_TX</strain>
    </source>
</reference>
<keyword evidence="1" id="KW-0812">Transmembrane</keyword>
<accession>A0A366JSP7</accession>
<evidence type="ECO:0000313" key="3">
    <source>
        <dbReference type="Proteomes" id="UP000252731"/>
    </source>
</evidence>
<dbReference type="AlphaFoldDB" id="A0A366JSP7"/>
<keyword evidence="1" id="KW-0472">Membrane</keyword>
<proteinExistence type="predicted"/>
<dbReference type="Proteomes" id="UP000252731">
    <property type="component" value="Unassembled WGS sequence"/>
</dbReference>
<organism evidence="2 3">
    <name type="scientific">Cytobacillus firmus</name>
    <name type="common">Bacillus firmus</name>
    <dbReference type="NCBI Taxonomy" id="1399"/>
    <lineage>
        <taxon>Bacteria</taxon>
        <taxon>Bacillati</taxon>
        <taxon>Bacillota</taxon>
        <taxon>Bacilli</taxon>
        <taxon>Bacillales</taxon>
        <taxon>Bacillaceae</taxon>
        <taxon>Cytobacillus</taxon>
    </lineage>
</organism>
<sequence length="80" mass="8928">MRNYEANLECYHQGILIKVYKHVQYSSCKNANLDLAGIACVAIIVFGAGGAICLFCFAYFQLIKFTFYYAASIKDEVGNV</sequence>
<keyword evidence="3" id="KW-1185">Reference proteome</keyword>
<evidence type="ECO:0000256" key="1">
    <source>
        <dbReference type="SAM" id="Phobius"/>
    </source>
</evidence>
<protein>
    <submittedName>
        <fullName evidence="2">Uncharacterized protein</fullName>
    </submittedName>
</protein>
<gene>
    <name evidence="2" type="ORF">DFO70_11071</name>
</gene>
<keyword evidence="1" id="KW-1133">Transmembrane helix</keyword>
<dbReference type="EMBL" id="QNSF01000010">
    <property type="protein sequence ID" value="RBP89965.1"/>
    <property type="molecule type" value="Genomic_DNA"/>
</dbReference>